<dbReference type="PANTHER" id="PTHR22878">
    <property type="entry name" value="DYNEIN HEAVY CHAIN 6, AXONEMAL-LIKE-RELATED"/>
    <property type="match status" value="1"/>
</dbReference>
<dbReference type="Pfam" id="PF12774">
    <property type="entry name" value="AAA_6"/>
    <property type="match status" value="1"/>
</dbReference>
<reference evidence="15" key="1">
    <citation type="submission" date="2021-02" db="EMBL/GenBank/DDBJ databases">
        <authorList>
            <person name="Nowell W R."/>
        </authorList>
    </citation>
    <scope>NUCLEOTIDE SEQUENCE</scope>
</reference>
<dbReference type="Pfam" id="PF12781">
    <property type="entry name" value="AAA_9"/>
    <property type="match status" value="1"/>
</dbReference>
<dbReference type="FunFam" id="3.40.50.300:FF:002141">
    <property type="entry name" value="Dynein heavy chain"/>
    <property type="match status" value="1"/>
</dbReference>
<protein>
    <recommendedName>
        <fullName evidence="14">AAA+ ATPase domain-containing protein</fullName>
    </recommendedName>
</protein>
<keyword evidence="3" id="KW-0963">Cytoplasm</keyword>
<dbReference type="Pfam" id="PF12775">
    <property type="entry name" value="AAA_7"/>
    <property type="match status" value="1"/>
</dbReference>
<dbReference type="InterPro" id="IPR043157">
    <property type="entry name" value="Dynein_AAA1S"/>
</dbReference>
<evidence type="ECO:0000256" key="13">
    <source>
        <dbReference type="SAM" id="Coils"/>
    </source>
</evidence>
<dbReference type="Proteomes" id="UP000677228">
    <property type="component" value="Unassembled WGS sequence"/>
</dbReference>
<evidence type="ECO:0000256" key="3">
    <source>
        <dbReference type="ARBA" id="ARBA00022490"/>
    </source>
</evidence>
<dbReference type="EMBL" id="CAJNOK010000750">
    <property type="protein sequence ID" value="CAF0773069.1"/>
    <property type="molecule type" value="Genomic_DNA"/>
</dbReference>
<gene>
    <name evidence="15" type="ORF">OVA965_LOCUS3190</name>
    <name evidence="16" type="ORF">TMI583_LOCUS3189</name>
</gene>
<dbReference type="Gene3D" id="1.20.920.30">
    <property type="match status" value="1"/>
</dbReference>
<evidence type="ECO:0000256" key="8">
    <source>
        <dbReference type="ARBA" id="ARBA00023054"/>
    </source>
</evidence>
<evidence type="ECO:0000313" key="15">
    <source>
        <dbReference type="EMBL" id="CAF0773069.1"/>
    </source>
</evidence>
<evidence type="ECO:0000256" key="9">
    <source>
        <dbReference type="ARBA" id="ARBA00023069"/>
    </source>
</evidence>
<keyword evidence="12" id="KW-0966">Cell projection</keyword>
<keyword evidence="7" id="KW-0243">Dynein</keyword>
<dbReference type="InterPro" id="IPR003593">
    <property type="entry name" value="AAA+_ATPase"/>
</dbReference>
<dbReference type="Pfam" id="PF12780">
    <property type="entry name" value="AAA_8"/>
    <property type="match status" value="1"/>
</dbReference>
<dbReference type="FunFam" id="3.40.50.300:FF:000884">
    <property type="entry name" value="Dynein axonemal heavy chain 10"/>
    <property type="match status" value="1"/>
</dbReference>
<dbReference type="InterPro" id="IPR024317">
    <property type="entry name" value="Dynein_heavy_chain_D4_dom"/>
</dbReference>
<feature type="coiled-coil region" evidence="13">
    <location>
        <begin position="1327"/>
        <end position="1378"/>
    </location>
</feature>
<dbReference type="GO" id="GO:0030286">
    <property type="term" value="C:dynein complex"/>
    <property type="evidence" value="ECO:0007669"/>
    <property type="project" value="UniProtKB-KW"/>
</dbReference>
<dbReference type="GO" id="GO:0007018">
    <property type="term" value="P:microtubule-based movement"/>
    <property type="evidence" value="ECO:0007669"/>
    <property type="project" value="InterPro"/>
</dbReference>
<dbReference type="PANTHER" id="PTHR22878:SF63">
    <property type="entry name" value="DYNEIN AXONEMAL HEAVY CHAIN 10"/>
    <property type="match status" value="1"/>
</dbReference>
<accession>A0A8S2CYX6</accession>
<keyword evidence="6" id="KW-0067">ATP-binding</keyword>
<dbReference type="InterPro" id="IPR026983">
    <property type="entry name" value="DHC"/>
</dbReference>
<sequence>MNPGYEGRTELPESVKILFRPTVCIVPDNQYICEIKLFANGFMNAKVLAKKIITLYRNAMKLLSKQYHYDWSLRGIKAVLTMAEQLRRTIMKDASEEVILLRALRDMNLTKFVYDDINLFLGLINDLFPNVDCPRIYYDNFNRAIEDVLNEKNYILVPEQIEKIIQLYETMMTRHSTMIVGPTSGGKTVILNTMADAQTKLGNKTLLYVLNPKAMTVIELYGFLDPLTREWTDGVLSNIYRTINKLTIKMERRYIVYDGDIDALWIENMNSVMDDNKLLTLANGERIRLQNHCAMLFEVGDLQYASPATVSRCGMVYVDPENLGPHPIWKRWLKMNLADRPSEQEYLDDLYSRYIKNILNFIYEGKTETSQRSRMKMIIPLTQVNIVVQLTKLLESLLIRPFLNDRKTQITHEFIHSIYIECMIWSFGSCLKQNDRVILDGYIKYLCPMPTGLSGIKAKVGEIPIEKPLLFDHIFQTESNQWMKWNDIIEPYEHDRTKRFSELLVSTVDTVRLKWLIASMIAIHQPILIVGDTGTSKTATIRSYIRKLNPERYVSLILNFSSRTKAIDVQRSIEVQVEKRAKDIWGPPPGTRLVLFLDDVSMPHIDTYGTQQSTALLKLFIEKRGIYERFDARVWKFISDTEIIATMGTPGILVGIRSQLRVSDFWEFFTEREKQIGGGRNPMDPRFVSHFSVFYVSLPSHETLFRIFSTILQGHVALFPYEVRELIPSLIATTLRIYEGVLKYLAPTPTKFHYVFSLRDLSRLVQGLIQTTPERFDTVSKFSRVWVHECIRIFSDRLNDQKDQEIFNNILQTAIEKNFLLKNHMDYLMRTPILFGDFRNVLQEGEAKIYEDLQDYQAVKAVFEEIIIEYNEQHDKLEIVLFNDALEHLIRIYRVLKLDCGHMLLIGSGGSGKQLLSRIAAFTADCHLFEIQLTRNYSETSFREDLKILYIQVGLRNIKTVFILSDDVIVEEGFLEYINNMLSSGMAPTLFTEEERDGIISEIREEATQNGRLLSKENVWDYFIKKCTTNFHIILCMNPIGETLRNRARNFPALINNTTIDWFMKWPQQALYAVAEYFVSRFKFMSDQYTNDIVEHMAMVHESTHFYCDMFTEKMHRSAYVTPKNYLDFIHTYLSLYKPIKTKKCDELLQEITLLTSKQAERKNKALEKKQTVDEQLIIIEKEKGEAEEILERSMPILLEAQEGLNSLKPGDITEMRSFANPTEIIQLIGFCILVYLGHTEITWKNVRAVMIDIDFINKLKNRDPDMFTIRQANLLKSFLKRLEDKLDVNHLIITDTIKQKHEEMCIKMGSVSKAGADRYRETKPKKDRVAAILRDYETNVNELQRLETSIEKLTITLEQSKQRFDTAMEDKMKLQQKLMTGFRSETIRWRQELNNMKNPENQLLEKNIPLSQPYRVQNLLSSDVEISEYQSYRLPSDEFSVQNEILTIQASRFPYCIDPQMQGLRWIKAMESKSNLKILSMRDRDFLKHIELAIKYGYPVLFKDNDEYINPIILNILSKNIQDNQKNLFIKLRDKEIDLDPNFRMYLTSRVPNSKLSTFHFSRSILRTV</sequence>
<dbReference type="GO" id="GO:0045505">
    <property type="term" value="F:dynein intermediate chain binding"/>
    <property type="evidence" value="ECO:0007669"/>
    <property type="project" value="InterPro"/>
</dbReference>
<dbReference type="SUPFAM" id="SSF52540">
    <property type="entry name" value="P-loop containing nucleoside triphosphate hydrolases"/>
    <property type="match status" value="3"/>
</dbReference>
<evidence type="ECO:0000256" key="2">
    <source>
        <dbReference type="ARBA" id="ARBA00008887"/>
    </source>
</evidence>
<evidence type="ECO:0000256" key="11">
    <source>
        <dbReference type="ARBA" id="ARBA00023212"/>
    </source>
</evidence>
<evidence type="ECO:0000313" key="16">
    <source>
        <dbReference type="EMBL" id="CAF3554046.1"/>
    </source>
</evidence>
<dbReference type="GO" id="GO:0005524">
    <property type="term" value="F:ATP binding"/>
    <property type="evidence" value="ECO:0007669"/>
    <property type="project" value="UniProtKB-KW"/>
</dbReference>
<dbReference type="Gene3D" id="1.20.920.20">
    <property type="match status" value="1"/>
</dbReference>
<dbReference type="Gene3D" id="1.10.472.130">
    <property type="match status" value="1"/>
</dbReference>
<dbReference type="Pfam" id="PF17857">
    <property type="entry name" value="AAA_lid_1"/>
    <property type="match status" value="1"/>
</dbReference>
<dbReference type="GO" id="GO:0005874">
    <property type="term" value="C:microtubule"/>
    <property type="evidence" value="ECO:0007669"/>
    <property type="project" value="UniProtKB-KW"/>
</dbReference>
<dbReference type="Proteomes" id="UP000682733">
    <property type="component" value="Unassembled WGS sequence"/>
</dbReference>
<evidence type="ECO:0000256" key="6">
    <source>
        <dbReference type="ARBA" id="ARBA00022840"/>
    </source>
</evidence>
<evidence type="ECO:0000259" key="14">
    <source>
        <dbReference type="SMART" id="SM00382"/>
    </source>
</evidence>
<keyword evidence="10" id="KW-0505">Motor protein</keyword>
<dbReference type="GO" id="GO:0005930">
    <property type="term" value="C:axoneme"/>
    <property type="evidence" value="ECO:0007669"/>
    <property type="project" value="UniProtKB-SubCell"/>
</dbReference>
<dbReference type="InterPro" id="IPR041466">
    <property type="entry name" value="Dynein_AAA5_ext"/>
</dbReference>
<name>A0A8S2CYX6_9BILA</name>
<evidence type="ECO:0000256" key="5">
    <source>
        <dbReference type="ARBA" id="ARBA00022741"/>
    </source>
</evidence>
<keyword evidence="5" id="KW-0547">Nucleotide-binding</keyword>
<comment type="caution">
    <text evidence="15">The sequence shown here is derived from an EMBL/GenBank/DDBJ whole genome shotgun (WGS) entry which is preliminary data.</text>
</comment>
<dbReference type="GO" id="GO:0051959">
    <property type="term" value="F:dynein light intermediate chain binding"/>
    <property type="evidence" value="ECO:0007669"/>
    <property type="project" value="InterPro"/>
</dbReference>
<evidence type="ECO:0000256" key="10">
    <source>
        <dbReference type="ARBA" id="ARBA00023175"/>
    </source>
</evidence>
<dbReference type="SMART" id="SM00382">
    <property type="entry name" value="AAA"/>
    <property type="match status" value="2"/>
</dbReference>
<feature type="domain" description="AAA+ ATPase" evidence="14">
    <location>
        <begin position="173"/>
        <end position="321"/>
    </location>
</feature>
<organism evidence="15 17">
    <name type="scientific">Didymodactylos carnosus</name>
    <dbReference type="NCBI Taxonomy" id="1234261"/>
    <lineage>
        <taxon>Eukaryota</taxon>
        <taxon>Metazoa</taxon>
        <taxon>Spiralia</taxon>
        <taxon>Gnathifera</taxon>
        <taxon>Rotifera</taxon>
        <taxon>Eurotatoria</taxon>
        <taxon>Bdelloidea</taxon>
        <taxon>Philodinida</taxon>
        <taxon>Philodinidae</taxon>
        <taxon>Didymodactylos</taxon>
    </lineage>
</organism>
<dbReference type="FunFam" id="1.10.8.710:FF:000001">
    <property type="entry name" value="Dynein axonemal heavy chain 2"/>
    <property type="match status" value="1"/>
</dbReference>
<dbReference type="Pfam" id="PF12777">
    <property type="entry name" value="MT"/>
    <property type="match status" value="1"/>
</dbReference>
<dbReference type="Gene3D" id="3.40.50.300">
    <property type="entry name" value="P-loop containing nucleotide triphosphate hydrolases"/>
    <property type="match status" value="4"/>
</dbReference>
<evidence type="ECO:0000256" key="1">
    <source>
        <dbReference type="ARBA" id="ARBA00004430"/>
    </source>
</evidence>
<keyword evidence="11" id="KW-0206">Cytoskeleton</keyword>
<dbReference type="FunFam" id="1.20.920.30:FF:000007">
    <property type="entry name" value="Dynein axonemal heavy chain 10"/>
    <property type="match status" value="1"/>
</dbReference>
<evidence type="ECO:0000256" key="7">
    <source>
        <dbReference type="ARBA" id="ARBA00023017"/>
    </source>
</evidence>
<evidence type="ECO:0000256" key="4">
    <source>
        <dbReference type="ARBA" id="ARBA00022701"/>
    </source>
</evidence>
<keyword evidence="4" id="KW-0493">Microtubule</keyword>
<proteinExistence type="inferred from homology"/>
<keyword evidence="8 13" id="KW-0175">Coiled coil</keyword>
<feature type="domain" description="AAA+ ATPase" evidence="14">
    <location>
        <begin position="523"/>
        <end position="664"/>
    </location>
</feature>
<comment type="subcellular location">
    <subcellularLocation>
        <location evidence="1">Cytoplasm</location>
        <location evidence="1">Cytoskeleton</location>
        <location evidence="1">Cilium axoneme</location>
    </subcellularLocation>
</comment>
<dbReference type="Gene3D" id="1.10.8.710">
    <property type="match status" value="1"/>
</dbReference>
<dbReference type="InterPro" id="IPR027417">
    <property type="entry name" value="P-loop_NTPase"/>
</dbReference>
<comment type="similarity">
    <text evidence="2">Belongs to the dynein heavy chain family.</text>
</comment>
<dbReference type="InterPro" id="IPR035699">
    <property type="entry name" value="AAA_6"/>
</dbReference>
<dbReference type="InterPro" id="IPR024743">
    <property type="entry name" value="Dynein_HC_stalk"/>
</dbReference>
<keyword evidence="9" id="KW-0969">Cilium</keyword>
<evidence type="ECO:0000313" key="17">
    <source>
        <dbReference type="Proteomes" id="UP000677228"/>
    </source>
</evidence>
<dbReference type="InterPro" id="IPR035706">
    <property type="entry name" value="AAA_9"/>
</dbReference>
<dbReference type="InterPro" id="IPR041589">
    <property type="entry name" value="DNAH3_AAA_lid_1"/>
</dbReference>
<evidence type="ECO:0000256" key="12">
    <source>
        <dbReference type="ARBA" id="ARBA00023273"/>
    </source>
</evidence>
<dbReference type="EMBL" id="CAJOBA010000750">
    <property type="protein sequence ID" value="CAF3554046.1"/>
    <property type="molecule type" value="Genomic_DNA"/>
</dbReference>
<dbReference type="Pfam" id="PF17852">
    <property type="entry name" value="Dynein_AAA_lid"/>
    <property type="match status" value="1"/>
</dbReference>